<dbReference type="InterPro" id="IPR019169">
    <property type="entry name" value="Transmembrane_26"/>
</dbReference>
<feature type="transmembrane region" description="Helical" evidence="1">
    <location>
        <begin position="79"/>
        <end position="96"/>
    </location>
</feature>
<dbReference type="AlphaFoldDB" id="A0ABD3UVR2"/>
<evidence type="ECO:0000313" key="2">
    <source>
        <dbReference type="EMBL" id="KAL3853287.1"/>
    </source>
</evidence>
<organism evidence="2 3">
    <name type="scientific">Sinanodonta woodiana</name>
    <name type="common">Chinese pond mussel</name>
    <name type="synonym">Anodonta woodiana</name>
    <dbReference type="NCBI Taxonomy" id="1069815"/>
    <lineage>
        <taxon>Eukaryota</taxon>
        <taxon>Metazoa</taxon>
        <taxon>Spiralia</taxon>
        <taxon>Lophotrochozoa</taxon>
        <taxon>Mollusca</taxon>
        <taxon>Bivalvia</taxon>
        <taxon>Autobranchia</taxon>
        <taxon>Heteroconchia</taxon>
        <taxon>Palaeoheterodonta</taxon>
        <taxon>Unionida</taxon>
        <taxon>Unionoidea</taxon>
        <taxon>Unionidae</taxon>
        <taxon>Unioninae</taxon>
        <taxon>Sinanodonta</taxon>
    </lineage>
</organism>
<keyword evidence="1" id="KW-1133">Transmembrane helix</keyword>
<keyword evidence="1" id="KW-0472">Membrane</keyword>
<keyword evidence="1" id="KW-0812">Transmembrane</keyword>
<feature type="transmembrane region" description="Helical" evidence="1">
    <location>
        <begin position="287"/>
        <end position="305"/>
    </location>
</feature>
<protein>
    <recommendedName>
        <fullName evidence="4">Transmembrane protein 26</fullName>
    </recommendedName>
</protein>
<feature type="transmembrane region" description="Helical" evidence="1">
    <location>
        <begin position="254"/>
        <end position="275"/>
    </location>
</feature>
<dbReference type="EMBL" id="JBJQND010000015">
    <property type="protein sequence ID" value="KAL3853287.1"/>
    <property type="molecule type" value="Genomic_DNA"/>
</dbReference>
<evidence type="ECO:0008006" key="4">
    <source>
        <dbReference type="Google" id="ProtNLM"/>
    </source>
</evidence>
<dbReference type="Pfam" id="PF09772">
    <property type="entry name" value="Tmem26"/>
    <property type="match status" value="1"/>
</dbReference>
<accession>A0ABD3UVR2</accession>
<sequence>MGMRKQSIFRSTYHKLGKISRAIVARVLLQAHAGIVIWLTTRQLDNNNYYGILAMAIPLFFMETSAVLYFHHGLEWKRFCPAFLVYFACIVPGIWLQRLNSLGHYGNNGTSFCYRGSKTDEDQRNVSNTGRLSTTIHWEFSLATPYIERSCNDIISMEEQSMLILIIVCRWLMPRGHMNRNSLSQLLLMYLGICADIIDFSEYFENEPHTNVTFAYTLLGVWTWCLMQFTLVVTSTSQTPETNSEGLKIDLSDVFSLMMVLFMQDGPFFVIRTILIISRKTLDFKVLFYYCKNILTLILAIYRLLVLCSCVSYDGDDLVIETVDIQCEPPLTSPSGKRKKERIIF</sequence>
<dbReference type="Proteomes" id="UP001634394">
    <property type="component" value="Unassembled WGS sequence"/>
</dbReference>
<reference evidence="2 3" key="1">
    <citation type="submission" date="2024-11" db="EMBL/GenBank/DDBJ databases">
        <title>Chromosome-level genome assembly of the freshwater bivalve Anodonta woodiana.</title>
        <authorList>
            <person name="Chen X."/>
        </authorList>
    </citation>
    <scope>NUCLEOTIDE SEQUENCE [LARGE SCALE GENOMIC DNA]</scope>
    <source>
        <strain evidence="2">MN2024</strain>
        <tissue evidence="2">Gills</tissue>
    </source>
</reference>
<dbReference type="PANTHER" id="PTHR22168">
    <property type="entry name" value="TMEM26 PROTEIN"/>
    <property type="match status" value="1"/>
</dbReference>
<feature type="transmembrane region" description="Helical" evidence="1">
    <location>
        <begin position="213"/>
        <end position="234"/>
    </location>
</feature>
<comment type="caution">
    <text evidence="2">The sequence shown here is derived from an EMBL/GenBank/DDBJ whole genome shotgun (WGS) entry which is preliminary data.</text>
</comment>
<dbReference type="PANTHER" id="PTHR22168:SF7">
    <property type="entry name" value="TRANSMEMBRANE PROTEIN 26-LIKE"/>
    <property type="match status" value="1"/>
</dbReference>
<keyword evidence="3" id="KW-1185">Reference proteome</keyword>
<evidence type="ECO:0000256" key="1">
    <source>
        <dbReference type="SAM" id="Phobius"/>
    </source>
</evidence>
<gene>
    <name evidence="2" type="ORF">ACJMK2_016840</name>
</gene>
<feature type="transmembrane region" description="Helical" evidence="1">
    <location>
        <begin position="49"/>
        <end position="70"/>
    </location>
</feature>
<proteinExistence type="predicted"/>
<evidence type="ECO:0000313" key="3">
    <source>
        <dbReference type="Proteomes" id="UP001634394"/>
    </source>
</evidence>
<name>A0ABD3UVR2_SINWO</name>